<evidence type="ECO:0000256" key="1">
    <source>
        <dbReference type="SAM" id="MobiDB-lite"/>
    </source>
</evidence>
<reference evidence="2" key="3">
    <citation type="submission" date="2010-09" db="EMBL/GenBank/DDBJ databases">
        <title>Annotation of Gaeumannomyces graminis var. tritici R3-111a-1.</title>
        <authorList>
            <consortium name="The Broad Institute Genome Sequencing Platform"/>
            <person name="Ma L.-J."/>
            <person name="Dead R."/>
            <person name="Young S.K."/>
            <person name="Zeng Q."/>
            <person name="Gargeya S."/>
            <person name="Fitzgerald M."/>
            <person name="Haas B."/>
            <person name="Abouelleil A."/>
            <person name="Alvarado L."/>
            <person name="Arachchi H.M."/>
            <person name="Berlin A."/>
            <person name="Brown A."/>
            <person name="Chapman S.B."/>
            <person name="Chen Z."/>
            <person name="Dunbar C."/>
            <person name="Freedman E."/>
            <person name="Gearin G."/>
            <person name="Gellesch M."/>
            <person name="Goldberg J."/>
            <person name="Griggs A."/>
            <person name="Gujja S."/>
            <person name="Heiman D."/>
            <person name="Howarth C."/>
            <person name="Larson L."/>
            <person name="Lui A."/>
            <person name="MacDonald P.J.P."/>
            <person name="Mehta T."/>
            <person name="Montmayeur A."/>
            <person name="Murphy C."/>
            <person name="Neiman D."/>
            <person name="Pearson M."/>
            <person name="Priest M."/>
            <person name="Roberts A."/>
            <person name="Saif S."/>
            <person name="Shea T."/>
            <person name="Shenoy N."/>
            <person name="Sisk P."/>
            <person name="Stolte C."/>
            <person name="Sykes S."/>
            <person name="Yandava C."/>
            <person name="Wortman J."/>
            <person name="Nusbaum C."/>
            <person name="Birren B."/>
        </authorList>
    </citation>
    <scope>NUCLEOTIDE SEQUENCE</scope>
    <source>
        <strain evidence="2">R3-111a-1</strain>
    </source>
</reference>
<reference evidence="3" key="4">
    <citation type="journal article" date="2015" name="G3 (Bethesda)">
        <title>Genome sequences of three phytopathogenic species of the Magnaporthaceae family of fungi.</title>
        <authorList>
            <person name="Okagaki L.H."/>
            <person name="Nunes C.C."/>
            <person name="Sailsbery J."/>
            <person name="Clay B."/>
            <person name="Brown D."/>
            <person name="John T."/>
            <person name="Oh Y."/>
            <person name="Young N."/>
            <person name="Fitzgerald M."/>
            <person name="Haas B.J."/>
            <person name="Zeng Q."/>
            <person name="Young S."/>
            <person name="Adiconis X."/>
            <person name="Fan L."/>
            <person name="Levin J.Z."/>
            <person name="Mitchell T.K."/>
            <person name="Okubara P.A."/>
            <person name="Farman M.L."/>
            <person name="Kohn L.M."/>
            <person name="Birren B."/>
            <person name="Ma L.-J."/>
            <person name="Dean R.A."/>
        </authorList>
    </citation>
    <scope>NUCLEOTIDE SEQUENCE</scope>
    <source>
        <strain evidence="3">R3-111a-1</strain>
    </source>
</reference>
<dbReference type="VEuPathDB" id="FungiDB:GGTG_12470"/>
<accession>J3PG44</accession>
<evidence type="ECO:0000313" key="3">
    <source>
        <dbReference type="EnsemblFungi" id="EJT70297"/>
    </source>
</evidence>
<reference evidence="2" key="2">
    <citation type="submission" date="2010-07" db="EMBL/GenBank/DDBJ databases">
        <authorList>
            <consortium name="The Broad Institute Genome Sequencing Platform"/>
            <consortium name="Broad Institute Genome Sequencing Center for Infectious Disease"/>
            <person name="Ma L.-J."/>
            <person name="Dead R."/>
            <person name="Young S."/>
            <person name="Zeng Q."/>
            <person name="Koehrsen M."/>
            <person name="Alvarado L."/>
            <person name="Berlin A."/>
            <person name="Chapman S.B."/>
            <person name="Chen Z."/>
            <person name="Freedman E."/>
            <person name="Gellesch M."/>
            <person name="Goldberg J."/>
            <person name="Griggs A."/>
            <person name="Gujja S."/>
            <person name="Heilman E.R."/>
            <person name="Heiman D."/>
            <person name="Hepburn T."/>
            <person name="Howarth C."/>
            <person name="Jen D."/>
            <person name="Larson L."/>
            <person name="Mehta T."/>
            <person name="Neiman D."/>
            <person name="Pearson M."/>
            <person name="Roberts A."/>
            <person name="Saif S."/>
            <person name="Shea T."/>
            <person name="Shenoy N."/>
            <person name="Sisk P."/>
            <person name="Stolte C."/>
            <person name="Sykes S."/>
            <person name="Walk T."/>
            <person name="White J."/>
            <person name="Yandava C."/>
            <person name="Haas B."/>
            <person name="Nusbaum C."/>
            <person name="Birren B."/>
        </authorList>
    </citation>
    <scope>NUCLEOTIDE SEQUENCE</scope>
    <source>
        <strain evidence="2">R3-111a-1</strain>
    </source>
</reference>
<feature type="region of interest" description="Disordered" evidence="1">
    <location>
        <begin position="1"/>
        <end position="75"/>
    </location>
</feature>
<dbReference type="Proteomes" id="UP000006039">
    <property type="component" value="Unassembled WGS sequence"/>
</dbReference>
<dbReference type="EMBL" id="GL385402">
    <property type="protein sequence ID" value="EJT70297.1"/>
    <property type="molecule type" value="Genomic_DNA"/>
</dbReference>
<evidence type="ECO:0000313" key="4">
    <source>
        <dbReference type="Proteomes" id="UP000006039"/>
    </source>
</evidence>
<keyword evidence="4" id="KW-1185">Reference proteome</keyword>
<organism evidence="2">
    <name type="scientific">Gaeumannomyces tritici (strain R3-111a-1)</name>
    <name type="common">Wheat and barley take-all root rot fungus</name>
    <name type="synonym">Gaeumannomyces graminis var. tritici</name>
    <dbReference type="NCBI Taxonomy" id="644352"/>
    <lineage>
        <taxon>Eukaryota</taxon>
        <taxon>Fungi</taxon>
        <taxon>Dikarya</taxon>
        <taxon>Ascomycota</taxon>
        <taxon>Pezizomycotina</taxon>
        <taxon>Sordariomycetes</taxon>
        <taxon>Sordariomycetidae</taxon>
        <taxon>Magnaporthales</taxon>
        <taxon>Magnaporthaceae</taxon>
        <taxon>Gaeumannomyces</taxon>
    </lineage>
</organism>
<reference evidence="3" key="5">
    <citation type="submission" date="2018-04" db="UniProtKB">
        <authorList>
            <consortium name="EnsemblFungi"/>
        </authorList>
    </citation>
    <scope>IDENTIFICATION</scope>
    <source>
        <strain evidence="3">R3-111a-1</strain>
    </source>
</reference>
<gene>
    <name evidence="3" type="primary">20352928</name>
    <name evidence="2" type="ORF">GGTG_12470</name>
</gene>
<dbReference type="RefSeq" id="XP_009228632.1">
    <property type="nucleotide sequence ID" value="XM_009230368.1"/>
</dbReference>
<sequence>MRHISIGEPSQVGPYQAEGEPSPGDIFQGDLFQGDLFQDAPSPGDIFQGDLFQGAPSPGAPSPGEPSQVEPQAPDDEAVLAFLTERKLPSIKLPIRFSKGLLVPGQVDEISRLFLERTAAYPGLNLSLAYIEGDIFVDSNMSLPAGLEGELVGISRVFAKRAGCIEPGVDFATRGR</sequence>
<name>J3PG44_GAET3</name>
<dbReference type="EnsemblFungi" id="EJT70297">
    <property type="protein sequence ID" value="EJT70297"/>
    <property type="gene ID" value="GGTG_12470"/>
</dbReference>
<proteinExistence type="predicted"/>
<evidence type="ECO:0000313" key="2">
    <source>
        <dbReference type="EMBL" id="EJT70297.1"/>
    </source>
</evidence>
<dbReference type="AlphaFoldDB" id="J3PG44"/>
<protein>
    <submittedName>
        <fullName evidence="2 3">Uncharacterized protein</fullName>
    </submittedName>
</protein>
<dbReference type="GeneID" id="20352928"/>
<reference evidence="4" key="1">
    <citation type="submission" date="2010-07" db="EMBL/GenBank/DDBJ databases">
        <title>The genome sequence of Gaeumannomyces graminis var. tritici strain R3-111a-1.</title>
        <authorList>
            <consortium name="The Broad Institute Genome Sequencing Platform"/>
            <person name="Ma L.-J."/>
            <person name="Dead R."/>
            <person name="Young S."/>
            <person name="Zeng Q."/>
            <person name="Koehrsen M."/>
            <person name="Alvarado L."/>
            <person name="Berlin A."/>
            <person name="Chapman S.B."/>
            <person name="Chen Z."/>
            <person name="Freedman E."/>
            <person name="Gellesch M."/>
            <person name="Goldberg J."/>
            <person name="Griggs A."/>
            <person name="Gujja S."/>
            <person name="Heilman E.R."/>
            <person name="Heiman D."/>
            <person name="Hepburn T."/>
            <person name="Howarth C."/>
            <person name="Jen D."/>
            <person name="Larson L."/>
            <person name="Mehta T."/>
            <person name="Neiman D."/>
            <person name="Pearson M."/>
            <person name="Roberts A."/>
            <person name="Saif S."/>
            <person name="Shea T."/>
            <person name="Shenoy N."/>
            <person name="Sisk P."/>
            <person name="Stolte C."/>
            <person name="Sykes S."/>
            <person name="Walk T."/>
            <person name="White J."/>
            <person name="Yandava C."/>
            <person name="Haas B."/>
            <person name="Nusbaum C."/>
            <person name="Birren B."/>
        </authorList>
    </citation>
    <scope>NUCLEOTIDE SEQUENCE [LARGE SCALE GENOMIC DNA]</scope>
    <source>
        <strain evidence="4">R3-111a-1</strain>
    </source>
</reference>